<feature type="transmembrane region" description="Helical" evidence="5">
    <location>
        <begin position="243"/>
        <end position="261"/>
    </location>
</feature>
<dbReference type="CDD" id="cd13963">
    <property type="entry name" value="PT_UbiA_2"/>
    <property type="match status" value="1"/>
</dbReference>
<evidence type="ECO:0000256" key="5">
    <source>
        <dbReference type="SAM" id="Phobius"/>
    </source>
</evidence>
<feature type="transmembrane region" description="Helical" evidence="5">
    <location>
        <begin position="49"/>
        <end position="70"/>
    </location>
</feature>
<name>A0AAE3VVV9_9ACTN</name>
<evidence type="ECO:0000313" key="7">
    <source>
        <dbReference type="Proteomes" id="UP001240236"/>
    </source>
</evidence>
<dbReference type="InterPro" id="IPR044878">
    <property type="entry name" value="UbiA_sf"/>
</dbReference>
<dbReference type="RefSeq" id="WP_307234955.1">
    <property type="nucleotide sequence ID" value="NZ_JAUSUZ010000001.1"/>
</dbReference>
<comment type="caution">
    <text evidence="6">The sequence shown here is derived from an EMBL/GenBank/DDBJ whole genome shotgun (WGS) entry which is preliminary data.</text>
</comment>
<comment type="subcellular location">
    <subcellularLocation>
        <location evidence="1">Membrane</location>
        <topology evidence="1">Multi-pass membrane protein</topology>
    </subcellularLocation>
</comment>
<feature type="transmembrane region" description="Helical" evidence="5">
    <location>
        <begin position="170"/>
        <end position="187"/>
    </location>
</feature>
<evidence type="ECO:0000313" key="6">
    <source>
        <dbReference type="EMBL" id="MDQ0363940.1"/>
    </source>
</evidence>
<keyword evidence="3 5" id="KW-1133">Transmembrane helix</keyword>
<organism evidence="6 7">
    <name type="scientific">Catenuloplanes indicus</name>
    <dbReference type="NCBI Taxonomy" id="137267"/>
    <lineage>
        <taxon>Bacteria</taxon>
        <taxon>Bacillati</taxon>
        <taxon>Actinomycetota</taxon>
        <taxon>Actinomycetes</taxon>
        <taxon>Micromonosporales</taxon>
        <taxon>Micromonosporaceae</taxon>
        <taxon>Catenuloplanes</taxon>
    </lineage>
</organism>
<keyword evidence="2 5" id="KW-0812">Transmembrane</keyword>
<reference evidence="6 7" key="1">
    <citation type="submission" date="2023-07" db="EMBL/GenBank/DDBJ databases">
        <title>Sequencing the genomes of 1000 actinobacteria strains.</title>
        <authorList>
            <person name="Klenk H.-P."/>
        </authorList>
    </citation>
    <scope>NUCLEOTIDE SEQUENCE [LARGE SCALE GENOMIC DNA]</scope>
    <source>
        <strain evidence="6 7">DSM 44709</strain>
    </source>
</reference>
<feature type="transmembrane region" description="Helical" evidence="5">
    <location>
        <begin position="90"/>
        <end position="115"/>
    </location>
</feature>
<evidence type="ECO:0000256" key="1">
    <source>
        <dbReference type="ARBA" id="ARBA00004141"/>
    </source>
</evidence>
<dbReference type="InterPro" id="IPR000537">
    <property type="entry name" value="UbiA_prenyltransferase"/>
</dbReference>
<sequence>MSRPTVLAAAPPAVLLPGLLRLARPGQWPKNILVISVPLLDPLAWNLPSLAGLVCAVAAFTLSSVLVYVLNDLADRHRDAANPARRHRPIASGAVSPAAAAGFALLVSVLLVVTLLWFTPATGWPVAAYLLLNVAYSLGLKHVPLLDVFLISGGFILRLLQGHLAAGTDVAGWLFTSVLTLCLLLALGKRRQELLSTGHAHRPALRGYTVGLTEQLMLLSATLTAASYLLYLHQEAPHTGSGTLGLILLAPPALFALFRYLQLVLVQNKGGNPVHTLVRDPVLVANTALWAALSGLLVVVAQGTL</sequence>
<evidence type="ECO:0000256" key="3">
    <source>
        <dbReference type="ARBA" id="ARBA00022989"/>
    </source>
</evidence>
<proteinExistence type="predicted"/>
<dbReference type="Proteomes" id="UP001240236">
    <property type="component" value="Unassembled WGS sequence"/>
</dbReference>
<dbReference type="Pfam" id="PF01040">
    <property type="entry name" value="UbiA"/>
    <property type="match status" value="1"/>
</dbReference>
<accession>A0AAE3VVV9</accession>
<feature type="transmembrane region" description="Helical" evidence="5">
    <location>
        <begin position="121"/>
        <end position="138"/>
    </location>
</feature>
<dbReference type="Gene3D" id="1.10.357.140">
    <property type="entry name" value="UbiA prenyltransferase"/>
    <property type="match status" value="1"/>
</dbReference>
<dbReference type="AlphaFoldDB" id="A0AAE3VVV9"/>
<evidence type="ECO:0000256" key="2">
    <source>
        <dbReference type="ARBA" id="ARBA00022692"/>
    </source>
</evidence>
<keyword evidence="4 5" id="KW-0472">Membrane</keyword>
<dbReference type="InterPro" id="IPR050475">
    <property type="entry name" value="Prenyltransferase_related"/>
</dbReference>
<evidence type="ECO:0000256" key="4">
    <source>
        <dbReference type="ARBA" id="ARBA00023136"/>
    </source>
</evidence>
<dbReference type="PANTHER" id="PTHR42723:SF1">
    <property type="entry name" value="CHLOROPHYLL SYNTHASE, CHLOROPLASTIC"/>
    <property type="match status" value="1"/>
</dbReference>
<keyword evidence="7" id="KW-1185">Reference proteome</keyword>
<dbReference type="GO" id="GO:0016765">
    <property type="term" value="F:transferase activity, transferring alkyl or aryl (other than methyl) groups"/>
    <property type="evidence" value="ECO:0007669"/>
    <property type="project" value="InterPro"/>
</dbReference>
<protein>
    <submittedName>
        <fullName evidence="6">4-hydroxybenzoate polyprenyltransferase</fullName>
    </submittedName>
</protein>
<dbReference type="GO" id="GO:0016020">
    <property type="term" value="C:membrane"/>
    <property type="evidence" value="ECO:0007669"/>
    <property type="project" value="UniProtKB-SubCell"/>
</dbReference>
<dbReference type="EMBL" id="JAUSUZ010000001">
    <property type="protein sequence ID" value="MDQ0363940.1"/>
    <property type="molecule type" value="Genomic_DNA"/>
</dbReference>
<gene>
    <name evidence="6" type="ORF">J2S42_000609</name>
</gene>
<feature type="transmembrane region" description="Helical" evidence="5">
    <location>
        <begin position="208"/>
        <end position="231"/>
    </location>
</feature>
<feature type="transmembrane region" description="Helical" evidence="5">
    <location>
        <begin position="282"/>
        <end position="301"/>
    </location>
</feature>
<feature type="transmembrane region" description="Helical" evidence="5">
    <location>
        <begin position="145"/>
        <end position="164"/>
    </location>
</feature>
<dbReference type="PANTHER" id="PTHR42723">
    <property type="entry name" value="CHLOROPHYLL SYNTHASE"/>
    <property type="match status" value="1"/>
</dbReference>